<evidence type="ECO:0000256" key="1">
    <source>
        <dbReference type="SAM" id="Phobius"/>
    </source>
</evidence>
<name>A0A150J4U8_9EURY</name>
<dbReference type="AlphaFoldDB" id="A0A150J4U8"/>
<reference evidence="2 3" key="1">
    <citation type="journal article" date="2016" name="ISME J.">
        <title>Chasing the elusive Euryarchaeota class WSA2: genomes reveal a uniquely fastidious methyl-reducing methanogen.</title>
        <authorList>
            <person name="Nobu M.K."/>
            <person name="Narihiro T."/>
            <person name="Kuroda K."/>
            <person name="Mei R."/>
            <person name="Liu W.T."/>
        </authorList>
    </citation>
    <scope>NUCLEOTIDE SEQUENCE [LARGE SCALE GENOMIC DNA]</scope>
    <source>
        <strain evidence="2">U1lsi0528_Bin055</strain>
    </source>
</reference>
<organism evidence="2 3">
    <name type="scientific">Candidatus Methanofastidiosum methylothiophilum</name>
    <dbReference type="NCBI Taxonomy" id="1705564"/>
    <lineage>
        <taxon>Archaea</taxon>
        <taxon>Methanobacteriati</taxon>
        <taxon>Methanobacteriota</taxon>
        <taxon>Stenosarchaea group</taxon>
        <taxon>Candidatus Methanofastidiosia</taxon>
        <taxon>Candidatus Methanofastidiosales</taxon>
        <taxon>Candidatus Methanofastidiosaceae</taxon>
        <taxon>Candidatus Methanofastidiosum</taxon>
    </lineage>
</organism>
<dbReference type="Proteomes" id="UP000075398">
    <property type="component" value="Unassembled WGS sequence"/>
</dbReference>
<evidence type="ECO:0000313" key="3">
    <source>
        <dbReference type="Proteomes" id="UP000075398"/>
    </source>
</evidence>
<accession>A0A150J4U8</accession>
<keyword evidence="1" id="KW-1133">Transmembrane helix</keyword>
<proteinExistence type="predicted"/>
<keyword evidence="1" id="KW-0812">Transmembrane</keyword>
<protein>
    <submittedName>
        <fullName evidence="2">Uncharacterized protein</fullName>
    </submittedName>
</protein>
<gene>
    <name evidence="2" type="ORF">AMQ22_00945</name>
</gene>
<dbReference type="EMBL" id="LNGC01000031">
    <property type="protein sequence ID" value="KYC52168.1"/>
    <property type="molecule type" value="Genomic_DNA"/>
</dbReference>
<feature type="transmembrane region" description="Helical" evidence="1">
    <location>
        <begin position="251"/>
        <end position="271"/>
    </location>
</feature>
<keyword evidence="1" id="KW-0472">Membrane</keyword>
<comment type="caution">
    <text evidence="2">The sequence shown here is derived from an EMBL/GenBank/DDBJ whole genome shotgun (WGS) entry which is preliminary data.</text>
</comment>
<sequence>MGYETYRTPKTESGSVRYNIEVGPNDNDYYIEPPFLPSPVDISDEVDIPDPVYDDTIQGAIAVTKPSPLSSGQYEVLVDDKSTGKITYWKLYQDEKLLYEGASSFKSFRAYIQPGQTSIFMIEVSNSGRVSTAYAVADTGIIPEPPEIQDFGMIASISSANLKPFGNSEYQVDIIDKSTGTISQYILYQDGDEIYRGSKSFGTRNQIIPSGKTTIFMIELSNSKAVATAYTVIDTTEVDLPSFYFGATNSYTNMIVLGLVALFVIWAFMGFKKPF</sequence>
<evidence type="ECO:0000313" key="2">
    <source>
        <dbReference type="EMBL" id="KYC52168.1"/>
    </source>
</evidence>